<dbReference type="EMBL" id="BSSV01000008">
    <property type="protein sequence ID" value="GLX87005.1"/>
    <property type="molecule type" value="Genomic_DNA"/>
</dbReference>
<organism evidence="1 2">
    <name type="scientific">Thalassotalea loyana</name>
    <dbReference type="NCBI Taxonomy" id="280483"/>
    <lineage>
        <taxon>Bacteria</taxon>
        <taxon>Pseudomonadati</taxon>
        <taxon>Pseudomonadota</taxon>
        <taxon>Gammaproteobacteria</taxon>
        <taxon>Alteromonadales</taxon>
        <taxon>Colwelliaceae</taxon>
        <taxon>Thalassotalea</taxon>
    </lineage>
</organism>
<gene>
    <name evidence="1" type="ORF">tloyanaT_32580</name>
</gene>
<proteinExistence type="predicted"/>
<evidence type="ECO:0000313" key="2">
    <source>
        <dbReference type="Proteomes" id="UP001157134"/>
    </source>
</evidence>
<accession>A0ABQ6HHJ8</accession>
<protein>
    <submittedName>
        <fullName evidence="1">Uncharacterized protein</fullName>
    </submittedName>
</protein>
<comment type="caution">
    <text evidence="1">The sequence shown here is derived from an EMBL/GenBank/DDBJ whole genome shotgun (WGS) entry which is preliminary data.</text>
</comment>
<reference evidence="1 2" key="1">
    <citation type="submission" date="2023-03" db="EMBL/GenBank/DDBJ databases">
        <title>Thalassotalea loyana LMG 22536T draft genome sequence.</title>
        <authorList>
            <person name="Sawabe T."/>
        </authorList>
    </citation>
    <scope>NUCLEOTIDE SEQUENCE [LARGE SCALE GENOMIC DNA]</scope>
    <source>
        <strain evidence="1 2">LMG 22536</strain>
    </source>
</reference>
<dbReference type="RefSeq" id="WP_284300614.1">
    <property type="nucleotide sequence ID" value="NZ_BSSV01000008.1"/>
</dbReference>
<sequence>MSNKNNIKQNYNRHIRKARRFAKGYKGYERAIKICSYFESVGHPHPNYTFDEVRMSHWEGSSERQFAIELMKQMAHLVAVNESLEKH</sequence>
<name>A0ABQ6HHJ8_9GAMM</name>
<evidence type="ECO:0000313" key="1">
    <source>
        <dbReference type="EMBL" id="GLX87005.1"/>
    </source>
</evidence>
<dbReference type="Proteomes" id="UP001157134">
    <property type="component" value="Unassembled WGS sequence"/>
</dbReference>
<keyword evidence="2" id="KW-1185">Reference proteome</keyword>